<feature type="region of interest" description="Disordered" evidence="3">
    <location>
        <begin position="155"/>
        <end position="185"/>
    </location>
</feature>
<accession>A0A542SRZ1</accession>
<dbReference type="RefSeq" id="WP_170207957.1">
    <property type="nucleotide sequence ID" value="NZ_BAAATB010000006.1"/>
</dbReference>
<dbReference type="SUPFAM" id="SSF50249">
    <property type="entry name" value="Nucleic acid-binding proteins"/>
    <property type="match status" value="1"/>
</dbReference>
<sequence>MAKQQSLVTLHVWAATNPEVFTTPSGRDKVTFRIADSVRSRSPETGVWGDSKTTWYTVTAWGDLGANIAESVRKGDPLIVVGHPWVDHYIKRDGNPGVTARIEAVAVGLDLRYGTSRFARVRRAASSDEVMDEAAAIAQTNAEFNELTSELADVDPLTGELRDDAGALTDGSEIGGDSQEETVMA</sequence>
<keyword evidence="1 2" id="KW-0238">DNA-binding</keyword>
<dbReference type="AlphaFoldDB" id="A0A542SRZ1"/>
<evidence type="ECO:0000313" key="4">
    <source>
        <dbReference type="EMBL" id="TQK77385.1"/>
    </source>
</evidence>
<organism evidence="4 5">
    <name type="scientific">Rarobacter incanus</name>
    <dbReference type="NCBI Taxonomy" id="153494"/>
    <lineage>
        <taxon>Bacteria</taxon>
        <taxon>Bacillati</taxon>
        <taxon>Actinomycetota</taxon>
        <taxon>Actinomycetes</taxon>
        <taxon>Micrococcales</taxon>
        <taxon>Rarobacteraceae</taxon>
        <taxon>Rarobacter</taxon>
    </lineage>
</organism>
<evidence type="ECO:0000256" key="3">
    <source>
        <dbReference type="SAM" id="MobiDB-lite"/>
    </source>
</evidence>
<evidence type="ECO:0000256" key="2">
    <source>
        <dbReference type="PROSITE-ProRule" id="PRU00252"/>
    </source>
</evidence>
<dbReference type="Pfam" id="PF00436">
    <property type="entry name" value="SSB"/>
    <property type="match status" value="1"/>
</dbReference>
<proteinExistence type="predicted"/>
<dbReference type="InterPro" id="IPR000424">
    <property type="entry name" value="Primosome_PriB/ssb"/>
</dbReference>
<dbReference type="InterPro" id="IPR012340">
    <property type="entry name" value="NA-bd_OB-fold"/>
</dbReference>
<dbReference type="CDD" id="cd04496">
    <property type="entry name" value="SSB_OBF"/>
    <property type="match status" value="1"/>
</dbReference>
<dbReference type="Proteomes" id="UP000316181">
    <property type="component" value="Unassembled WGS sequence"/>
</dbReference>
<protein>
    <submittedName>
        <fullName evidence="4">Single-stranded DNA-binding protein</fullName>
    </submittedName>
</protein>
<dbReference type="PROSITE" id="PS50935">
    <property type="entry name" value="SSB"/>
    <property type="match status" value="1"/>
</dbReference>
<dbReference type="EMBL" id="VFNV01000001">
    <property type="protein sequence ID" value="TQK77385.1"/>
    <property type="molecule type" value="Genomic_DNA"/>
</dbReference>
<comment type="caution">
    <text evidence="4">The sequence shown here is derived from an EMBL/GenBank/DDBJ whole genome shotgun (WGS) entry which is preliminary data.</text>
</comment>
<dbReference type="Gene3D" id="2.40.50.140">
    <property type="entry name" value="Nucleic acid-binding proteins"/>
    <property type="match status" value="1"/>
</dbReference>
<keyword evidence="5" id="KW-1185">Reference proteome</keyword>
<name>A0A542SRZ1_9MICO</name>
<evidence type="ECO:0000256" key="1">
    <source>
        <dbReference type="ARBA" id="ARBA00023125"/>
    </source>
</evidence>
<gene>
    <name evidence="4" type="ORF">FB389_2117</name>
</gene>
<evidence type="ECO:0000313" key="5">
    <source>
        <dbReference type="Proteomes" id="UP000316181"/>
    </source>
</evidence>
<dbReference type="GO" id="GO:0003697">
    <property type="term" value="F:single-stranded DNA binding"/>
    <property type="evidence" value="ECO:0007669"/>
    <property type="project" value="InterPro"/>
</dbReference>
<reference evidence="4 5" key="1">
    <citation type="submission" date="2019-06" db="EMBL/GenBank/DDBJ databases">
        <title>Sequencing the genomes of 1000 actinobacteria strains.</title>
        <authorList>
            <person name="Klenk H.-P."/>
        </authorList>
    </citation>
    <scope>NUCLEOTIDE SEQUENCE [LARGE SCALE GENOMIC DNA]</scope>
    <source>
        <strain evidence="4 5">DSM 10596</strain>
    </source>
</reference>